<keyword evidence="2" id="KW-0004">4Fe-4S</keyword>
<dbReference type="GO" id="GO:0051539">
    <property type="term" value="F:4 iron, 4 sulfur cluster binding"/>
    <property type="evidence" value="ECO:0007669"/>
    <property type="project" value="UniProtKB-KW"/>
</dbReference>
<dbReference type="AlphaFoldDB" id="A0A4U5N1D4"/>
<evidence type="ECO:0000313" key="4">
    <source>
        <dbReference type="Proteomes" id="UP000298663"/>
    </source>
</evidence>
<dbReference type="Proteomes" id="UP000298663">
    <property type="component" value="Unassembled WGS sequence"/>
</dbReference>
<dbReference type="STRING" id="34508.A0A4U5N1D4"/>
<dbReference type="PANTHER" id="PTHR10949:SF0">
    <property type="entry name" value="LIPOYL SYNTHASE, MITOCHONDRIAL"/>
    <property type="match status" value="1"/>
</dbReference>
<accession>A0A4U5N1D4</accession>
<keyword evidence="2" id="KW-0411">Iron-sulfur</keyword>
<evidence type="ECO:0008006" key="5">
    <source>
        <dbReference type="Google" id="ProtNLM"/>
    </source>
</evidence>
<proteinExistence type="predicted"/>
<dbReference type="PANTHER" id="PTHR10949">
    <property type="entry name" value="LIPOYL SYNTHASE"/>
    <property type="match status" value="1"/>
</dbReference>
<reference evidence="3 4" key="2">
    <citation type="journal article" date="2019" name="G3 (Bethesda)">
        <title>Hybrid Assembly of the Genome of the Entomopathogenic Nematode Steinernema carpocapsae Identifies the X-Chromosome.</title>
        <authorList>
            <person name="Serra L."/>
            <person name="Macchietto M."/>
            <person name="Macias-Munoz A."/>
            <person name="McGill C.J."/>
            <person name="Rodriguez I.M."/>
            <person name="Rodriguez B."/>
            <person name="Murad R."/>
            <person name="Mortazavi A."/>
        </authorList>
    </citation>
    <scope>NUCLEOTIDE SEQUENCE [LARGE SCALE GENOMIC DNA]</scope>
    <source>
        <strain evidence="3 4">ALL</strain>
    </source>
</reference>
<dbReference type="GO" id="GO:0016992">
    <property type="term" value="F:lipoate synthase activity"/>
    <property type="evidence" value="ECO:0007669"/>
    <property type="project" value="InterPro"/>
</dbReference>
<sequence length="92" mass="10539">MVDLRSAGVEALTLGQYMQPTKRHLKVKEYVTPEKYDEWKVRGEELGFLYVASGPLVRSSYKAGEFFLKGVVERRRREQQKNSQKATGVNSS</sequence>
<keyword evidence="2" id="KW-0479">Metal-binding</keyword>
<evidence type="ECO:0000313" key="3">
    <source>
        <dbReference type="EMBL" id="TKR76050.1"/>
    </source>
</evidence>
<dbReference type="EMBL" id="AZBU02000005">
    <property type="protein sequence ID" value="TKR76050.1"/>
    <property type="molecule type" value="Genomic_DNA"/>
</dbReference>
<keyword evidence="4" id="KW-1185">Reference proteome</keyword>
<dbReference type="InterPro" id="IPR058240">
    <property type="entry name" value="rSAM_sf"/>
</dbReference>
<comment type="cofactor">
    <cofactor evidence="1">
        <name>[4Fe-4S] cluster</name>
        <dbReference type="ChEBI" id="CHEBI:49883"/>
    </cofactor>
</comment>
<keyword evidence="2" id="KW-0408">Iron</keyword>
<protein>
    <recommendedName>
        <fullName evidence="5">Lipoyl synthase N-terminal domain-containing protein</fullName>
    </recommendedName>
</protein>
<dbReference type="GO" id="GO:0005739">
    <property type="term" value="C:mitochondrion"/>
    <property type="evidence" value="ECO:0007669"/>
    <property type="project" value="TreeGrafter"/>
</dbReference>
<evidence type="ECO:0000256" key="1">
    <source>
        <dbReference type="ARBA" id="ARBA00001966"/>
    </source>
</evidence>
<dbReference type="OrthoDB" id="3231at2759"/>
<reference evidence="3 4" key="1">
    <citation type="journal article" date="2015" name="Genome Biol.">
        <title>Comparative genomics of Steinernema reveals deeply conserved gene regulatory networks.</title>
        <authorList>
            <person name="Dillman A.R."/>
            <person name="Macchietto M."/>
            <person name="Porter C.F."/>
            <person name="Rogers A."/>
            <person name="Williams B."/>
            <person name="Antoshechkin I."/>
            <person name="Lee M.M."/>
            <person name="Goodwin Z."/>
            <person name="Lu X."/>
            <person name="Lewis E.E."/>
            <person name="Goodrich-Blair H."/>
            <person name="Stock S.P."/>
            <person name="Adams B.J."/>
            <person name="Sternberg P.W."/>
            <person name="Mortazavi A."/>
        </authorList>
    </citation>
    <scope>NUCLEOTIDE SEQUENCE [LARGE SCALE GENOMIC DNA]</scope>
    <source>
        <strain evidence="3 4">ALL</strain>
    </source>
</reference>
<dbReference type="SUPFAM" id="SSF102114">
    <property type="entry name" value="Radical SAM enzymes"/>
    <property type="match status" value="1"/>
</dbReference>
<name>A0A4U5N1D4_STECR</name>
<gene>
    <name evidence="3" type="ORF">L596_017251</name>
</gene>
<evidence type="ECO:0000256" key="2">
    <source>
        <dbReference type="ARBA" id="ARBA00022485"/>
    </source>
</evidence>
<comment type="caution">
    <text evidence="3">The sequence shown here is derived from an EMBL/GenBank/DDBJ whole genome shotgun (WGS) entry which is preliminary data.</text>
</comment>
<dbReference type="InterPro" id="IPR003698">
    <property type="entry name" value="Lipoyl_synth"/>
</dbReference>
<organism evidence="3 4">
    <name type="scientific">Steinernema carpocapsae</name>
    <name type="common">Entomopathogenic nematode</name>
    <dbReference type="NCBI Taxonomy" id="34508"/>
    <lineage>
        <taxon>Eukaryota</taxon>
        <taxon>Metazoa</taxon>
        <taxon>Ecdysozoa</taxon>
        <taxon>Nematoda</taxon>
        <taxon>Chromadorea</taxon>
        <taxon>Rhabditida</taxon>
        <taxon>Tylenchina</taxon>
        <taxon>Panagrolaimomorpha</taxon>
        <taxon>Strongyloidoidea</taxon>
        <taxon>Steinernematidae</taxon>
        <taxon>Steinernema</taxon>
    </lineage>
</organism>